<dbReference type="Proteomes" id="UP000050326">
    <property type="component" value="Unassembled WGS sequence"/>
</dbReference>
<dbReference type="RefSeq" id="WP_054873920.1">
    <property type="nucleotide sequence ID" value="NZ_LKET01000021.1"/>
</dbReference>
<dbReference type="GO" id="GO:0032259">
    <property type="term" value="P:methylation"/>
    <property type="evidence" value="ECO:0007669"/>
    <property type="project" value="UniProtKB-KW"/>
</dbReference>
<protein>
    <submittedName>
        <fullName evidence="2">Methylcobalamin:coenzyme M methyltransferase</fullName>
    </submittedName>
</protein>
<dbReference type="InterPro" id="IPR052024">
    <property type="entry name" value="Methanogen_methyltrans"/>
</dbReference>
<dbReference type="SUPFAM" id="SSF51726">
    <property type="entry name" value="UROD/MetE-like"/>
    <property type="match status" value="1"/>
</dbReference>
<dbReference type="GO" id="GO:0004853">
    <property type="term" value="F:uroporphyrinogen decarboxylase activity"/>
    <property type="evidence" value="ECO:0007669"/>
    <property type="project" value="InterPro"/>
</dbReference>
<dbReference type="AlphaFoldDB" id="A0A0P8WAD3"/>
<organism evidence="2 3">
    <name type="scientific">Oxobacter pfennigii</name>
    <dbReference type="NCBI Taxonomy" id="36849"/>
    <lineage>
        <taxon>Bacteria</taxon>
        <taxon>Bacillati</taxon>
        <taxon>Bacillota</taxon>
        <taxon>Clostridia</taxon>
        <taxon>Eubacteriales</taxon>
        <taxon>Clostridiaceae</taxon>
        <taxon>Oxobacter</taxon>
    </lineage>
</organism>
<keyword evidence="2" id="KW-0808">Transferase</keyword>
<evidence type="ECO:0000313" key="2">
    <source>
        <dbReference type="EMBL" id="KPU45579.1"/>
    </source>
</evidence>
<evidence type="ECO:0000259" key="1">
    <source>
        <dbReference type="Pfam" id="PF01208"/>
    </source>
</evidence>
<reference evidence="2 3" key="1">
    <citation type="submission" date="2015-09" db="EMBL/GenBank/DDBJ databases">
        <title>Genome sequence of Oxobacter pfennigii DSM 3222.</title>
        <authorList>
            <person name="Poehlein A."/>
            <person name="Bengelsdorf F.R."/>
            <person name="Schiel-Bengelsdorf B."/>
            <person name="Duerre P."/>
            <person name="Daniel R."/>
        </authorList>
    </citation>
    <scope>NUCLEOTIDE SEQUENCE [LARGE SCALE GENOMIC DNA]</scope>
    <source>
        <strain evidence="2 3">DSM 3222</strain>
    </source>
</reference>
<dbReference type="STRING" id="36849.OXPF_08120"/>
<dbReference type="OrthoDB" id="1957997at2"/>
<keyword evidence="3" id="KW-1185">Reference proteome</keyword>
<gene>
    <name evidence="2" type="ORF">OXPF_08120</name>
</gene>
<feature type="domain" description="Uroporphyrinogen decarboxylase (URO-D)" evidence="1">
    <location>
        <begin position="137"/>
        <end position="311"/>
    </location>
</feature>
<dbReference type="GO" id="GO:0006779">
    <property type="term" value="P:porphyrin-containing compound biosynthetic process"/>
    <property type="evidence" value="ECO:0007669"/>
    <property type="project" value="InterPro"/>
</dbReference>
<comment type="caution">
    <text evidence="2">The sequence shown here is derived from an EMBL/GenBank/DDBJ whole genome shotgun (WGS) entry which is preliminary data.</text>
</comment>
<dbReference type="InterPro" id="IPR038071">
    <property type="entry name" value="UROD/MetE-like_sf"/>
</dbReference>
<sequence>MSKSKLTPKENYLKVVRGEIPDWVPIHTMGLPGYNGETAWKMVGPNIWGTPGAPSKDGRTDIWGVHYVANEETNYGGIPEPNNFILEDVTKWHEVVKAPETPAVDEIDWDAQMKKDYEFSNIDTTQSAAMMNIPLMPFQQLIALMGFNNGLCALLEEPESCKELINFMIDYYMPFIEKAVDVYKPDMVYILDDTAAKLNPFISLDIFQDIFVPAYARLLKPANDRGIPIQLHNCGRCEDFLDDMVKLGVRAWDPAQTANNLLSIKEKFKGKLTVCGCYDWKVPLTWPEYNEEELRQSVRDAIDKYAPGGGYAARANALGKFGDPDIAKVNEILQSEVYYYTRDYYIK</sequence>
<dbReference type="Gene3D" id="3.20.20.210">
    <property type="match status" value="1"/>
</dbReference>
<keyword evidence="2" id="KW-0489">Methyltransferase</keyword>
<dbReference type="EMBL" id="LKET01000021">
    <property type="protein sequence ID" value="KPU45579.1"/>
    <property type="molecule type" value="Genomic_DNA"/>
</dbReference>
<dbReference type="InterPro" id="IPR000257">
    <property type="entry name" value="Uroporphyrinogen_deCOase"/>
</dbReference>
<accession>A0A0P8WAD3</accession>
<dbReference type="GO" id="GO:0008168">
    <property type="term" value="F:methyltransferase activity"/>
    <property type="evidence" value="ECO:0007669"/>
    <property type="project" value="UniProtKB-KW"/>
</dbReference>
<evidence type="ECO:0000313" key="3">
    <source>
        <dbReference type="Proteomes" id="UP000050326"/>
    </source>
</evidence>
<name>A0A0P8WAD3_9CLOT</name>
<proteinExistence type="predicted"/>
<dbReference type="PANTHER" id="PTHR47099">
    <property type="entry name" value="METHYLCOBAMIDE:COM METHYLTRANSFERASE MTBA"/>
    <property type="match status" value="1"/>
</dbReference>
<dbReference type="Pfam" id="PF01208">
    <property type="entry name" value="URO-D"/>
    <property type="match status" value="1"/>
</dbReference>
<dbReference type="PANTHER" id="PTHR47099:SF1">
    <property type="entry name" value="METHYLCOBAMIDE:COM METHYLTRANSFERASE MTBA"/>
    <property type="match status" value="1"/>
</dbReference>